<accession>A0A9P4PE03</accession>
<name>A0A9P4PE03_9PLEO</name>
<keyword evidence="2" id="KW-1185">Reference proteome</keyword>
<sequence>MQPQHYRTRVLITAIDTHPPNLPNTAIPQPSSIDPKPFPLQKLLHYAPSTAPARASLPSSARRRNANDTEECLLLQTVRLFVSAYAVETCVFRSCRREMWCVALFPANERGAWAQGVKRRRRVRCALRRRVCVWPGKELVRCTYIFAWD</sequence>
<gene>
    <name evidence="1" type="ORF">P171DRAFT_72226</name>
</gene>
<protein>
    <submittedName>
        <fullName evidence="1">Uncharacterized protein</fullName>
    </submittedName>
</protein>
<reference evidence="1" key="1">
    <citation type="journal article" date="2020" name="Stud. Mycol.">
        <title>101 Dothideomycetes genomes: a test case for predicting lifestyles and emergence of pathogens.</title>
        <authorList>
            <person name="Haridas S."/>
            <person name="Albert R."/>
            <person name="Binder M."/>
            <person name="Bloem J."/>
            <person name="Labutti K."/>
            <person name="Salamov A."/>
            <person name="Andreopoulos B."/>
            <person name="Baker S."/>
            <person name="Barry K."/>
            <person name="Bills G."/>
            <person name="Bluhm B."/>
            <person name="Cannon C."/>
            <person name="Castanera R."/>
            <person name="Culley D."/>
            <person name="Daum C."/>
            <person name="Ezra D."/>
            <person name="Gonzalez J."/>
            <person name="Henrissat B."/>
            <person name="Kuo A."/>
            <person name="Liang C."/>
            <person name="Lipzen A."/>
            <person name="Lutzoni F."/>
            <person name="Magnuson J."/>
            <person name="Mondo S."/>
            <person name="Nolan M."/>
            <person name="Ohm R."/>
            <person name="Pangilinan J."/>
            <person name="Park H.-J."/>
            <person name="Ramirez L."/>
            <person name="Alfaro M."/>
            <person name="Sun H."/>
            <person name="Tritt A."/>
            <person name="Yoshinaga Y."/>
            <person name="Zwiers L.-H."/>
            <person name="Turgeon B."/>
            <person name="Goodwin S."/>
            <person name="Spatafora J."/>
            <person name="Crous P."/>
            <person name="Grigoriev I."/>
        </authorList>
    </citation>
    <scope>NUCLEOTIDE SEQUENCE</scope>
    <source>
        <strain evidence="1">CBS 690.94</strain>
    </source>
</reference>
<evidence type="ECO:0000313" key="2">
    <source>
        <dbReference type="Proteomes" id="UP000799764"/>
    </source>
</evidence>
<organism evidence="1 2">
    <name type="scientific">Karstenula rhodostoma CBS 690.94</name>
    <dbReference type="NCBI Taxonomy" id="1392251"/>
    <lineage>
        <taxon>Eukaryota</taxon>
        <taxon>Fungi</taxon>
        <taxon>Dikarya</taxon>
        <taxon>Ascomycota</taxon>
        <taxon>Pezizomycotina</taxon>
        <taxon>Dothideomycetes</taxon>
        <taxon>Pleosporomycetidae</taxon>
        <taxon>Pleosporales</taxon>
        <taxon>Massarineae</taxon>
        <taxon>Didymosphaeriaceae</taxon>
        <taxon>Karstenula</taxon>
    </lineage>
</organism>
<dbReference type="Proteomes" id="UP000799764">
    <property type="component" value="Unassembled WGS sequence"/>
</dbReference>
<dbReference type="AlphaFoldDB" id="A0A9P4PE03"/>
<comment type="caution">
    <text evidence="1">The sequence shown here is derived from an EMBL/GenBank/DDBJ whole genome shotgun (WGS) entry which is preliminary data.</text>
</comment>
<dbReference type="EMBL" id="MU001505">
    <property type="protein sequence ID" value="KAF2441438.1"/>
    <property type="molecule type" value="Genomic_DNA"/>
</dbReference>
<evidence type="ECO:0000313" key="1">
    <source>
        <dbReference type="EMBL" id="KAF2441438.1"/>
    </source>
</evidence>
<proteinExistence type="predicted"/>